<keyword evidence="3" id="KW-1185">Reference proteome</keyword>
<dbReference type="Proteomes" id="UP000292235">
    <property type="component" value="Chromosome"/>
</dbReference>
<reference evidence="2 3" key="1">
    <citation type="submission" date="2019-02" db="EMBL/GenBank/DDBJ databases">
        <authorList>
            <person name="Khodamoradi S."/>
            <person name="Hahnke R.L."/>
            <person name="Kaempfer P."/>
            <person name="Schumann P."/>
            <person name="Rohde M."/>
            <person name="Steinert M."/>
            <person name="Luzhetskyy A."/>
            <person name="Wink J."/>
            <person name="Ruckert C."/>
        </authorList>
    </citation>
    <scope>NUCLEOTIDE SEQUENCE [LARGE SCALE GENOMIC DNA]</scope>
    <source>
        <strain evidence="2 3">M2</strain>
    </source>
</reference>
<name>A0A4V0ZK29_9ACTN</name>
<evidence type="ECO:0008006" key="4">
    <source>
        <dbReference type="Google" id="ProtNLM"/>
    </source>
</evidence>
<protein>
    <recommendedName>
        <fullName evidence="4">Amidohydrolase-related domain-containing protein</fullName>
    </recommendedName>
</protein>
<keyword evidence="1" id="KW-0378">Hydrolase</keyword>
<evidence type="ECO:0000313" key="3">
    <source>
        <dbReference type="Proteomes" id="UP000292235"/>
    </source>
</evidence>
<sequence length="152" mass="15562">MPTAERTVVHDAAVLTADSADTVYEHGTIVIEDGRLTEVRPSAPGDGEAADETAVDGRGKLALPGLVNAHAHVESAGVQGAFSDLSTLRLGAEAAALFHRSADYAELAGAGWPVSLISLSPPFPASSTITSTNTCACGQHSWSACPQPTPRS</sequence>
<dbReference type="AlphaFoldDB" id="A0A4V0ZK29"/>
<gene>
    <name evidence="2" type="ORF">EKD16_18895</name>
</gene>
<dbReference type="InterPro" id="IPR011059">
    <property type="entry name" value="Metal-dep_hydrolase_composite"/>
</dbReference>
<organism evidence="2 3">
    <name type="scientific">Streptomonospora litoralis</name>
    <dbReference type="NCBI Taxonomy" id="2498135"/>
    <lineage>
        <taxon>Bacteria</taxon>
        <taxon>Bacillati</taxon>
        <taxon>Actinomycetota</taxon>
        <taxon>Actinomycetes</taxon>
        <taxon>Streptosporangiales</taxon>
        <taxon>Nocardiopsidaceae</taxon>
        <taxon>Streptomonospora</taxon>
    </lineage>
</organism>
<evidence type="ECO:0000313" key="2">
    <source>
        <dbReference type="EMBL" id="QBI55542.1"/>
    </source>
</evidence>
<dbReference type="RefSeq" id="WP_242677048.1">
    <property type="nucleotide sequence ID" value="NZ_CP036455.1"/>
</dbReference>
<dbReference type="InterPro" id="IPR050287">
    <property type="entry name" value="MTA/SAH_deaminase"/>
</dbReference>
<dbReference type="EMBL" id="CP036455">
    <property type="protein sequence ID" value="QBI55542.1"/>
    <property type="molecule type" value="Genomic_DNA"/>
</dbReference>
<dbReference type="Gene3D" id="3.20.20.140">
    <property type="entry name" value="Metal-dependent hydrolases"/>
    <property type="match status" value="1"/>
</dbReference>
<dbReference type="Gene3D" id="2.30.40.10">
    <property type="entry name" value="Urease, subunit C, domain 1"/>
    <property type="match status" value="1"/>
</dbReference>
<dbReference type="KEGG" id="strr:EKD16_18895"/>
<proteinExistence type="predicted"/>
<dbReference type="PANTHER" id="PTHR43794:SF11">
    <property type="entry name" value="AMIDOHYDROLASE-RELATED DOMAIN-CONTAINING PROTEIN"/>
    <property type="match status" value="1"/>
</dbReference>
<dbReference type="PANTHER" id="PTHR43794">
    <property type="entry name" value="AMINOHYDROLASE SSNA-RELATED"/>
    <property type="match status" value="1"/>
</dbReference>
<evidence type="ECO:0000256" key="1">
    <source>
        <dbReference type="ARBA" id="ARBA00022801"/>
    </source>
</evidence>
<dbReference type="SUPFAM" id="SSF51338">
    <property type="entry name" value="Composite domain of metallo-dependent hydrolases"/>
    <property type="match status" value="1"/>
</dbReference>
<accession>A0A4V0ZK29</accession>
<dbReference type="GO" id="GO:0016810">
    <property type="term" value="F:hydrolase activity, acting on carbon-nitrogen (but not peptide) bonds"/>
    <property type="evidence" value="ECO:0007669"/>
    <property type="project" value="InterPro"/>
</dbReference>